<keyword evidence="1" id="KW-0812">Transmembrane</keyword>
<dbReference type="AlphaFoldDB" id="A0AAD8KKN2"/>
<comment type="caution">
    <text evidence="2">The sequence shown here is derived from an EMBL/GenBank/DDBJ whole genome shotgun (WGS) entry which is preliminary data.</text>
</comment>
<accession>A0AAD8KKN2</accession>
<gene>
    <name evidence="2" type="ORF">QVD17_18451</name>
</gene>
<keyword evidence="1" id="KW-0472">Membrane</keyword>
<name>A0AAD8KKN2_TARER</name>
<evidence type="ECO:0000256" key="1">
    <source>
        <dbReference type="SAM" id="Phobius"/>
    </source>
</evidence>
<sequence>MEGVGKDHNRIVTGFSCLVLICTCFVFCSLRFCLSLYDIMTGLFYHLFTPQLLPHNVVLDHSRTLIHEKCNFSISLVIAACNRIHYSRYWFG</sequence>
<feature type="transmembrane region" description="Helical" evidence="1">
    <location>
        <begin position="12"/>
        <end position="34"/>
    </location>
</feature>
<reference evidence="2" key="1">
    <citation type="journal article" date="2023" name="bioRxiv">
        <title>Improved chromosome-level genome assembly for marigold (Tagetes erecta).</title>
        <authorList>
            <person name="Jiang F."/>
            <person name="Yuan L."/>
            <person name="Wang S."/>
            <person name="Wang H."/>
            <person name="Xu D."/>
            <person name="Wang A."/>
            <person name="Fan W."/>
        </authorList>
    </citation>
    <scope>NUCLEOTIDE SEQUENCE</scope>
    <source>
        <strain evidence="2">WSJ</strain>
        <tissue evidence="2">Leaf</tissue>
    </source>
</reference>
<evidence type="ECO:0000313" key="2">
    <source>
        <dbReference type="EMBL" id="KAK1423156.1"/>
    </source>
</evidence>
<dbReference type="Proteomes" id="UP001229421">
    <property type="component" value="Unassembled WGS sequence"/>
</dbReference>
<proteinExistence type="predicted"/>
<evidence type="ECO:0000313" key="3">
    <source>
        <dbReference type="Proteomes" id="UP001229421"/>
    </source>
</evidence>
<keyword evidence="1" id="KW-1133">Transmembrane helix</keyword>
<dbReference type="EMBL" id="JAUHHV010000005">
    <property type="protein sequence ID" value="KAK1423156.1"/>
    <property type="molecule type" value="Genomic_DNA"/>
</dbReference>
<keyword evidence="3" id="KW-1185">Reference proteome</keyword>
<organism evidence="2 3">
    <name type="scientific">Tagetes erecta</name>
    <name type="common">African marigold</name>
    <dbReference type="NCBI Taxonomy" id="13708"/>
    <lineage>
        <taxon>Eukaryota</taxon>
        <taxon>Viridiplantae</taxon>
        <taxon>Streptophyta</taxon>
        <taxon>Embryophyta</taxon>
        <taxon>Tracheophyta</taxon>
        <taxon>Spermatophyta</taxon>
        <taxon>Magnoliopsida</taxon>
        <taxon>eudicotyledons</taxon>
        <taxon>Gunneridae</taxon>
        <taxon>Pentapetalae</taxon>
        <taxon>asterids</taxon>
        <taxon>campanulids</taxon>
        <taxon>Asterales</taxon>
        <taxon>Asteraceae</taxon>
        <taxon>Asteroideae</taxon>
        <taxon>Heliantheae alliance</taxon>
        <taxon>Tageteae</taxon>
        <taxon>Tagetes</taxon>
    </lineage>
</organism>
<protein>
    <submittedName>
        <fullName evidence="2">Uncharacterized protein</fullName>
    </submittedName>
</protein>